<organism evidence="1 2">
    <name type="scientific">Photobacterium damselae</name>
    <dbReference type="NCBI Taxonomy" id="38293"/>
    <lineage>
        <taxon>Bacteria</taxon>
        <taxon>Pseudomonadati</taxon>
        <taxon>Pseudomonadota</taxon>
        <taxon>Gammaproteobacteria</taxon>
        <taxon>Vibrionales</taxon>
        <taxon>Vibrionaceae</taxon>
        <taxon>Photobacterium</taxon>
    </lineage>
</organism>
<sequence length="110" mass="12614">MDIKEYCNINEYRLSERSVNAVHQINNTVELGNYTATFAAALPLVQIFSNPTPHEVIKEITTYDWEEFSSGMMSVNKIVRRKVETIAEQEAFFGDGQDSTFWKCVTEAVR</sequence>
<gene>
    <name evidence="1" type="ORF">NCTC11647_03781</name>
</gene>
<reference evidence="1 2" key="1">
    <citation type="submission" date="2018-06" db="EMBL/GenBank/DDBJ databases">
        <authorList>
            <consortium name="Pathogen Informatics"/>
            <person name="Doyle S."/>
        </authorList>
    </citation>
    <scope>NUCLEOTIDE SEQUENCE [LARGE SCALE GENOMIC DNA]</scope>
    <source>
        <strain evidence="1 2">NCTC11647</strain>
    </source>
</reference>
<proteinExistence type="predicted"/>
<dbReference type="OrthoDB" id="5817494at2"/>
<evidence type="ECO:0000313" key="1">
    <source>
        <dbReference type="EMBL" id="SPY44830.1"/>
    </source>
</evidence>
<dbReference type="AlphaFoldDB" id="A0A2T3QJS2"/>
<accession>A0A2T3QJS2</accession>
<evidence type="ECO:0000313" key="2">
    <source>
        <dbReference type="Proteomes" id="UP000251647"/>
    </source>
</evidence>
<name>A0A2T3QJS2_PHODM</name>
<dbReference type="Proteomes" id="UP000251647">
    <property type="component" value="Unassembled WGS sequence"/>
</dbReference>
<dbReference type="EMBL" id="UATL01000005">
    <property type="protein sequence ID" value="SPY44830.1"/>
    <property type="molecule type" value="Genomic_DNA"/>
</dbReference>
<protein>
    <submittedName>
        <fullName evidence="1">Uncharacterized protein</fullName>
    </submittedName>
</protein>
<dbReference type="RefSeq" id="WP_036765637.1">
    <property type="nucleotide sequence ID" value="NZ_CP035782.1"/>
</dbReference>